<keyword evidence="3" id="KW-1185">Reference proteome</keyword>
<feature type="region of interest" description="Disordered" evidence="1">
    <location>
        <begin position="149"/>
        <end position="168"/>
    </location>
</feature>
<dbReference type="EMBL" id="NMUH01001016">
    <property type="protein sequence ID" value="MQL87924.1"/>
    <property type="molecule type" value="Genomic_DNA"/>
</dbReference>
<feature type="region of interest" description="Disordered" evidence="1">
    <location>
        <begin position="96"/>
        <end position="122"/>
    </location>
</feature>
<dbReference type="AlphaFoldDB" id="A0A843V2G2"/>
<protein>
    <submittedName>
        <fullName evidence="2">Uncharacterized protein</fullName>
    </submittedName>
</protein>
<sequence length="211" mass="22732">MDLKGLRGSGTVFDIESGITATEDPTGGVKQEKQLLNSVWSGFVNADRLVTGEEAGSIGNVLVSQVDMPTANGESLKNLGGEENVGVVWKIEDEKPKRKKKACRKAPKPPRPPRAPSLDASDQKLIREISELALLKRARIERMKALRKMKNAKASSSKSNFSWQNPSRGRASMVKVGGGLLAELSGEDNMGSICNSVPAKKLIFIPSNAYA</sequence>
<comment type="caution">
    <text evidence="2">The sequence shown here is derived from an EMBL/GenBank/DDBJ whole genome shotgun (WGS) entry which is preliminary data.</text>
</comment>
<feature type="compositionally biased region" description="Basic residues" evidence="1">
    <location>
        <begin position="97"/>
        <end position="108"/>
    </location>
</feature>
<gene>
    <name evidence="2" type="ORF">Taro_020471</name>
</gene>
<evidence type="ECO:0000256" key="1">
    <source>
        <dbReference type="SAM" id="MobiDB-lite"/>
    </source>
</evidence>
<accession>A0A843V2G2</accession>
<evidence type="ECO:0000313" key="3">
    <source>
        <dbReference type="Proteomes" id="UP000652761"/>
    </source>
</evidence>
<name>A0A843V2G2_COLES</name>
<dbReference type="OrthoDB" id="1899142at2759"/>
<organism evidence="2 3">
    <name type="scientific">Colocasia esculenta</name>
    <name type="common">Wild taro</name>
    <name type="synonym">Arum esculentum</name>
    <dbReference type="NCBI Taxonomy" id="4460"/>
    <lineage>
        <taxon>Eukaryota</taxon>
        <taxon>Viridiplantae</taxon>
        <taxon>Streptophyta</taxon>
        <taxon>Embryophyta</taxon>
        <taxon>Tracheophyta</taxon>
        <taxon>Spermatophyta</taxon>
        <taxon>Magnoliopsida</taxon>
        <taxon>Liliopsida</taxon>
        <taxon>Araceae</taxon>
        <taxon>Aroideae</taxon>
        <taxon>Colocasieae</taxon>
        <taxon>Colocasia</taxon>
    </lineage>
</organism>
<reference evidence="2" key="1">
    <citation type="submission" date="2017-07" db="EMBL/GenBank/DDBJ databases">
        <title>Taro Niue Genome Assembly and Annotation.</title>
        <authorList>
            <person name="Atibalentja N."/>
            <person name="Keating K."/>
            <person name="Fields C.J."/>
        </authorList>
    </citation>
    <scope>NUCLEOTIDE SEQUENCE</scope>
    <source>
        <strain evidence="2">Niue_2</strain>
        <tissue evidence="2">Leaf</tissue>
    </source>
</reference>
<dbReference type="Proteomes" id="UP000652761">
    <property type="component" value="Unassembled WGS sequence"/>
</dbReference>
<dbReference type="PANTHER" id="PTHR34188">
    <property type="entry name" value="OS01G0299500 PROTEIN"/>
    <property type="match status" value="1"/>
</dbReference>
<evidence type="ECO:0000313" key="2">
    <source>
        <dbReference type="EMBL" id="MQL87924.1"/>
    </source>
</evidence>
<proteinExistence type="predicted"/>
<dbReference type="PANTHER" id="PTHR34188:SF5">
    <property type="entry name" value="OS05G0131900 PROTEIN"/>
    <property type="match status" value="1"/>
</dbReference>